<dbReference type="InterPro" id="IPR016035">
    <property type="entry name" value="Acyl_Trfase/lysoPLipase"/>
</dbReference>
<evidence type="ECO:0000313" key="2">
    <source>
        <dbReference type="Proteomes" id="UP000198379"/>
    </source>
</evidence>
<evidence type="ECO:0000313" key="1">
    <source>
        <dbReference type="EMBL" id="SNS02691.1"/>
    </source>
</evidence>
<protein>
    <recommendedName>
        <fullName evidence="3">Patatin-like phospholipase</fullName>
    </recommendedName>
</protein>
<dbReference type="SUPFAM" id="SSF52151">
    <property type="entry name" value="FabD/lysophospholipase-like"/>
    <property type="match status" value="1"/>
</dbReference>
<dbReference type="AlphaFoldDB" id="A0A239B540"/>
<organism evidence="1 2">
    <name type="scientific">Dokdonia pacifica</name>
    <dbReference type="NCBI Taxonomy" id="1627892"/>
    <lineage>
        <taxon>Bacteria</taxon>
        <taxon>Pseudomonadati</taxon>
        <taxon>Bacteroidota</taxon>
        <taxon>Flavobacteriia</taxon>
        <taxon>Flavobacteriales</taxon>
        <taxon>Flavobacteriaceae</taxon>
        <taxon>Dokdonia</taxon>
    </lineage>
</organism>
<sequence length="593" mass="67720">MATQTETFHIGITMAGAVSAGAYTAGFMDYLIEVLELWEEKKERNRSVGKESPEYDPTIPMYDVCIDAFGGASAGGMVGMITALSTFSKMEPVRKPSNEKTGNILYDSWVLLDDDVAPAVKNKVATFQKMLTVTDIDESTHGVPSLLNSKPIDNIADRVFNQVPPQNQKRERPKYISEDLRVLVTLCSVRGIPFEIKFQNFTSASFPFSPGHRMHEHMIIAHFKLKFDAATDTDIYLNFDPYDTEAKELMKLCTKGTGAFPIGLEMRQFDGKLTTAYIENAILRSLGVQERSAIKIYLETENFDFTNIDGGTINNEPYAEVVNVLESMHPNYNKETPMFGTIMIDPFPNFYNQDLAEDIEGETSFFQKNIWQVLGKGYSLFQQQVRVKRSGAFYKDYFRLLIFPVKWERPGKLAEHPPLACSALGGFGGFLDIEFRKHDFFLGRDNARNFLRAFFSLEYDEANPHPLFKDLTAEAKDVFLKEDTDDQGVEKAYFPIIPDILFIQAKKEGKTNPYFYTVPDFPEIRNGYFESIESSLKNRIKVILDYEIKTRFKKKWLLRNAIKLVKGYLARVLTKKVITVMKNDFTKRKMMNG</sequence>
<name>A0A239B540_9FLAO</name>
<dbReference type="RefSeq" id="WP_089372576.1">
    <property type="nucleotide sequence ID" value="NZ_BMEP01000006.1"/>
</dbReference>
<dbReference type="Proteomes" id="UP000198379">
    <property type="component" value="Unassembled WGS sequence"/>
</dbReference>
<gene>
    <name evidence="1" type="ORF">SAMN06265376_105333</name>
</gene>
<keyword evidence="2" id="KW-1185">Reference proteome</keyword>
<reference evidence="1 2" key="1">
    <citation type="submission" date="2017-06" db="EMBL/GenBank/DDBJ databases">
        <authorList>
            <person name="Kim H.J."/>
            <person name="Triplett B.A."/>
        </authorList>
    </citation>
    <scope>NUCLEOTIDE SEQUENCE [LARGE SCALE GENOMIC DNA]</scope>
    <source>
        <strain evidence="1 2">DSM 25597</strain>
    </source>
</reference>
<proteinExistence type="predicted"/>
<dbReference type="OrthoDB" id="1488362at2"/>
<evidence type="ECO:0008006" key="3">
    <source>
        <dbReference type="Google" id="ProtNLM"/>
    </source>
</evidence>
<dbReference type="EMBL" id="FZNY01000005">
    <property type="protein sequence ID" value="SNS02691.1"/>
    <property type="molecule type" value="Genomic_DNA"/>
</dbReference>
<accession>A0A239B540</accession>